<dbReference type="OrthoDB" id="10636545at2759"/>
<dbReference type="Proteomes" id="UP000054350">
    <property type="component" value="Unassembled WGS sequence"/>
</dbReference>
<accession>A0A0L0SER0</accession>
<organism evidence="2 3">
    <name type="scientific">Allomyces macrogynus (strain ATCC 38327)</name>
    <name type="common">Allomyces javanicus var. macrogynus</name>
    <dbReference type="NCBI Taxonomy" id="578462"/>
    <lineage>
        <taxon>Eukaryota</taxon>
        <taxon>Fungi</taxon>
        <taxon>Fungi incertae sedis</taxon>
        <taxon>Blastocladiomycota</taxon>
        <taxon>Blastocladiomycetes</taxon>
        <taxon>Blastocladiales</taxon>
        <taxon>Blastocladiaceae</taxon>
        <taxon>Allomyces</taxon>
    </lineage>
</organism>
<gene>
    <name evidence="2" type="ORF">AMAG_18716</name>
</gene>
<feature type="region of interest" description="Disordered" evidence="1">
    <location>
        <begin position="1"/>
        <end position="21"/>
    </location>
</feature>
<evidence type="ECO:0000256" key="1">
    <source>
        <dbReference type="SAM" id="MobiDB-lite"/>
    </source>
</evidence>
<name>A0A0L0SER0_ALLM3</name>
<proteinExistence type="predicted"/>
<keyword evidence="3" id="KW-1185">Reference proteome</keyword>
<dbReference type="AlphaFoldDB" id="A0A0L0SER0"/>
<reference evidence="3" key="2">
    <citation type="submission" date="2009-11" db="EMBL/GenBank/DDBJ databases">
        <title>The Genome Sequence of Allomyces macrogynus strain ATCC 38327.</title>
        <authorList>
            <consortium name="The Broad Institute Genome Sequencing Platform"/>
            <person name="Russ C."/>
            <person name="Cuomo C."/>
            <person name="Shea T."/>
            <person name="Young S.K."/>
            <person name="Zeng Q."/>
            <person name="Koehrsen M."/>
            <person name="Haas B."/>
            <person name="Borodovsky M."/>
            <person name="Guigo R."/>
            <person name="Alvarado L."/>
            <person name="Berlin A."/>
            <person name="Borenstein D."/>
            <person name="Chen Z."/>
            <person name="Engels R."/>
            <person name="Freedman E."/>
            <person name="Gellesch M."/>
            <person name="Goldberg J."/>
            <person name="Griggs A."/>
            <person name="Gujja S."/>
            <person name="Heiman D."/>
            <person name="Hepburn T."/>
            <person name="Howarth C."/>
            <person name="Jen D."/>
            <person name="Larson L."/>
            <person name="Lewis B."/>
            <person name="Mehta T."/>
            <person name="Park D."/>
            <person name="Pearson M."/>
            <person name="Roberts A."/>
            <person name="Saif S."/>
            <person name="Shenoy N."/>
            <person name="Sisk P."/>
            <person name="Stolte C."/>
            <person name="Sykes S."/>
            <person name="Walk T."/>
            <person name="White J."/>
            <person name="Yandava C."/>
            <person name="Burger G."/>
            <person name="Gray M.W."/>
            <person name="Holland P.W.H."/>
            <person name="King N."/>
            <person name="Lang F.B.F."/>
            <person name="Roger A.J."/>
            <person name="Ruiz-Trillo I."/>
            <person name="Lander E."/>
            <person name="Nusbaum C."/>
        </authorList>
    </citation>
    <scope>NUCLEOTIDE SEQUENCE [LARGE SCALE GENOMIC DNA]</scope>
    <source>
        <strain evidence="3">ATCC 38327</strain>
    </source>
</reference>
<sequence>MRAGTRRGKIPERTTPYTSPRLSNAEANFRRRNLHSIGNKMLRLHEISSSPTFLVQLNCFDALAGVSLPNGGYEPGVIGASANPAAQAFGERLLEAITTPAMVRLAEMAVASAPGFRERFENLLNGVFRFIQYLSFCADTAGFTRADEYLAYADALSVADIGPPNAPVPAAETGTGLLVREPAAIVPNMSAPTMHDAFAELDPSAHAPTRAEVMAAIRSDARAQDPFELNSSPQYSTFGRGAHHLNVHDVAALSCNVHCIHSSTLLPPLLRLPSTRSKDIFVDWLNTNLPLTRNAVVWQALYDANIPARKWPILCAVPHPFLLIVPVE</sequence>
<evidence type="ECO:0000313" key="2">
    <source>
        <dbReference type="EMBL" id="KNE60956.1"/>
    </source>
</evidence>
<dbReference type="VEuPathDB" id="FungiDB:AMAG_18716"/>
<protein>
    <submittedName>
        <fullName evidence="2">Uncharacterized protein</fullName>
    </submittedName>
</protein>
<dbReference type="EMBL" id="GG745337">
    <property type="protein sequence ID" value="KNE60956.1"/>
    <property type="molecule type" value="Genomic_DNA"/>
</dbReference>
<evidence type="ECO:0000313" key="3">
    <source>
        <dbReference type="Proteomes" id="UP000054350"/>
    </source>
</evidence>
<reference evidence="2 3" key="1">
    <citation type="submission" date="2009-11" db="EMBL/GenBank/DDBJ databases">
        <title>Annotation of Allomyces macrogynus ATCC 38327.</title>
        <authorList>
            <consortium name="The Broad Institute Genome Sequencing Platform"/>
            <person name="Russ C."/>
            <person name="Cuomo C."/>
            <person name="Burger G."/>
            <person name="Gray M.W."/>
            <person name="Holland P.W.H."/>
            <person name="King N."/>
            <person name="Lang F.B.F."/>
            <person name="Roger A.J."/>
            <person name="Ruiz-Trillo I."/>
            <person name="Young S.K."/>
            <person name="Zeng Q."/>
            <person name="Gargeya S."/>
            <person name="Fitzgerald M."/>
            <person name="Haas B."/>
            <person name="Abouelleil A."/>
            <person name="Alvarado L."/>
            <person name="Arachchi H.M."/>
            <person name="Berlin A."/>
            <person name="Chapman S.B."/>
            <person name="Gearin G."/>
            <person name="Goldberg J."/>
            <person name="Griggs A."/>
            <person name="Gujja S."/>
            <person name="Hansen M."/>
            <person name="Heiman D."/>
            <person name="Howarth C."/>
            <person name="Larimer J."/>
            <person name="Lui A."/>
            <person name="MacDonald P.J.P."/>
            <person name="McCowen C."/>
            <person name="Montmayeur A."/>
            <person name="Murphy C."/>
            <person name="Neiman D."/>
            <person name="Pearson M."/>
            <person name="Priest M."/>
            <person name="Roberts A."/>
            <person name="Saif S."/>
            <person name="Shea T."/>
            <person name="Sisk P."/>
            <person name="Stolte C."/>
            <person name="Sykes S."/>
            <person name="Wortman J."/>
            <person name="Nusbaum C."/>
            <person name="Birren B."/>
        </authorList>
    </citation>
    <scope>NUCLEOTIDE SEQUENCE [LARGE SCALE GENOMIC DNA]</scope>
    <source>
        <strain evidence="2 3">ATCC 38327</strain>
    </source>
</reference>